<evidence type="ECO:0000313" key="2">
    <source>
        <dbReference type="Proteomes" id="UP000324222"/>
    </source>
</evidence>
<dbReference type="AlphaFoldDB" id="A0A5B7ID44"/>
<organism evidence="1 2">
    <name type="scientific">Portunus trituberculatus</name>
    <name type="common">Swimming crab</name>
    <name type="synonym">Neptunus trituberculatus</name>
    <dbReference type="NCBI Taxonomy" id="210409"/>
    <lineage>
        <taxon>Eukaryota</taxon>
        <taxon>Metazoa</taxon>
        <taxon>Ecdysozoa</taxon>
        <taxon>Arthropoda</taxon>
        <taxon>Crustacea</taxon>
        <taxon>Multicrustacea</taxon>
        <taxon>Malacostraca</taxon>
        <taxon>Eumalacostraca</taxon>
        <taxon>Eucarida</taxon>
        <taxon>Decapoda</taxon>
        <taxon>Pleocyemata</taxon>
        <taxon>Brachyura</taxon>
        <taxon>Eubrachyura</taxon>
        <taxon>Portunoidea</taxon>
        <taxon>Portunidae</taxon>
        <taxon>Portuninae</taxon>
        <taxon>Portunus</taxon>
    </lineage>
</organism>
<sequence>MLNTGTVKPKPFKLHLTCLLLGKRGLLIKRLTHLPCHAWDLNMLF</sequence>
<protein>
    <submittedName>
        <fullName evidence="1">Uncharacterized protein</fullName>
    </submittedName>
</protein>
<dbReference type="Proteomes" id="UP000324222">
    <property type="component" value="Unassembled WGS sequence"/>
</dbReference>
<gene>
    <name evidence="1" type="ORF">E2C01_076385</name>
</gene>
<dbReference type="EMBL" id="VSRR010057888">
    <property type="protein sequence ID" value="MPC81752.1"/>
    <property type="molecule type" value="Genomic_DNA"/>
</dbReference>
<comment type="caution">
    <text evidence="1">The sequence shown here is derived from an EMBL/GenBank/DDBJ whole genome shotgun (WGS) entry which is preliminary data.</text>
</comment>
<accession>A0A5B7ID44</accession>
<evidence type="ECO:0000313" key="1">
    <source>
        <dbReference type="EMBL" id="MPC81752.1"/>
    </source>
</evidence>
<proteinExistence type="predicted"/>
<reference evidence="1 2" key="1">
    <citation type="submission" date="2019-05" db="EMBL/GenBank/DDBJ databases">
        <title>Another draft genome of Portunus trituberculatus and its Hox gene families provides insights of decapod evolution.</title>
        <authorList>
            <person name="Jeong J.-H."/>
            <person name="Song I."/>
            <person name="Kim S."/>
            <person name="Choi T."/>
            <person name="Kim D."/>
            <person name="Ryu S."/>
            <person name="Kim W."/>
        </authorList>
    </citation>
    <scope>NUCLEOTIDE SEQUENCE [LARGE SCALE GENOMIC DNA]</scope>
    <source>
        <tissue evidence="1">Muscle</tissue>
    </source>
</reference>
<name>A0A5B7ID44_PORTR</name>
<keyword evidence="2" id="KW-1185">Reference proteome</keyword>